<dbReference type="PANTHER" id="PTHR11705:SF143">
    <property type="entry name" value="SLL0236 PROTEIN"/>
    <property type="match status" value="1"/>
</dbReference>
<name>A0A9X3EQ02_9GAMM</name>
<dbReference type="AlphaFoldDB" id="A0A9X3EQ02"/>
<dbReference type="EMBL" id="JAPNOA010000056">
    <property type="protein sequence ID" value="MCY0966748.1"/>
    <property type="molecule type" value="Genomic_DNA"/>
</dbReference>
<evidence type="ECO:0000256" key="2">
    <source>
        <dbReference type="ARBA" id="ARBA00005988"/>
    </source>
</evidence>
<feature type="domain" description="Peptidase M14" evidence="7">
    <location>
        <begin position="15"/>
        <end position="272"/>
    </location>
</feature>
<dbReference type="SUPFAM" id="SSF53187">
    <property type="entry name" value="Zn-dependent exopeptidases"/>
    <property type="match status" value="1"/>
</dbReference>
<dbReference type="GO" id="GO:0008270">
    <property type="term" value="F:zinc ion binding"/>
    <property type="evidence" value="ECO:0007669"/>
    <property type="project" value="InterPro"/>
</dbReference>
<evidence type="ECO:0000256" key="4">
    <source>
        <dbReference type="ARBA" id="ARBA00022801"/>
    </source>
</evidence>
<evidence type="ECO:0000256" key="6">
    <source>
        <dbReference type="ARBA" id="ARBA00023049"/>
    </source>
</evidence>
<evidence type="ECO:0000256" key="3">
    <source>
        <dbReference type="ARBA" id="ARBA00022670"/>
    </source>
</evidence>
<evidence type="ECO:0000259" key="7">
    <source>
        <dbReference type="SMART" id="SM00631"/>
    </source>
</evidence>
<dbReference type="PANTHER" id="PTHR11705">
    <property type="entry name" value="PROTEASE FAMILY M14 CARBOXYPEPTIDASE A,B"/>
    <property type="match status" value="1"/>
</dbReference>
<dbReference type="Gene3D" id="3.40.630.10">
    <property type="entry name" value="Zn peptidases"/>
    <property type="match status" value="1"/>
</dbReference>
<gene>
    <name evidence="8" type="ORF">OUO13_16315</name>
</gene>
<keyword evidence="4" id="KW-0378">Hydrolase</keyword>
<dbReference type="GO" id="GO:0006508">
    <property type="term" value="P:proteolysis"/>
    <property type="evidence" value="ECO:0007669"/>
    <property type="project" value="UniProtKB-KW"/>
</dbReference>
<dbReference type="InterPro" id="IPR000834">
    <property type="entry name" value="Peptidase_M14"/>
</dbReference>
<dbReference type="Pfam" id="PF00246">
    <property type="entry name" value="Peptidase_M14"/>
    <property type="match status" value="1"/>
</dbReference>
<dbReference type="RefSeq" id="WP_283174946.1">
    <property type="nucleotide sequence ID" value="NZ_JAPNOA010000056.1"/>
</dbReference>
<keyword evidence="5" id="KW-0862">Zinc</keyword>
<evidence type="ECO:0000313" key="8">
    <source>
        <dbReference type="EMBL" id="MCY0966748.1"/>
    </source>
</evidence>
<accession>A0A9X3EQ02</accession>
<evidence type="ECO:0000256" key="1">
    <source>
        <dbReference type="ARBA" id="ARBA00001947"/>
    </source>
</evidence>
<comment type="similarity">
    <text evidence="2">Belongs to the peptidase M14 family.</text>
</comment>
<dbReference type="SMART" id="SM00631">
    <property type="entry name" value="Zn_pept"/>
    <property type="match status" value="1"/>
</dbReference>
<evidence type="ECO:0000313" key="9">
    <source>
        <dbReference type="Proteomes" id="UP001150830"/>
    </source>
</evidence>
<dbReference type="GO" id="GO:0004181">
    <property type="term" value="F:metallocarboxypeptidase activity"/>
    <property type="evidence" value="ECO:0007669"/>
    <property type="project" value="InterPro"/>
</dbReference>
<dbReference type="Proteomes" id="UP001150830">
    <property type="component" value="Unassembled WGS sequence"/>
</dbReference>
<proteinExistence type="inferred from homology"/>
<sequence length="367" mass="42230">MTTRRHAVRQALPELLELEDIIREGQELLRVSVPVHVSHAGQQLPVYALELGSRAPQAPTLALIGGVHGVERIGTQVLLAWLRMLIRRREWDPTYASQLDNLRIIMIPLVNPGGMWTNSRCNPNGVDLMRNAPVDSEERTPFLVGGQRISHHLPWYRGKKGSPMEPENQALTDVISKTLFNQKLCLSLDCHSGFGTRDRIWFPYARSFQPWPAIGEAWALTTLFEHTYPHHNQYLFEPQAHSYTTSGDVWDYLYDGYHQQQPDGVFLPMTLEMGSWLWVRKNPTHLFHYHSLFNPVLPHRHQRILRRHTILLDFLMSALLNAENWLPQTETGRAQAQMEALNRWYPHLESTEPKPIMVSNKSTLLGG</sequence>
<keyword evidence="9" id="KW-1185">Reference proteome</keyword>
<comment type="cofactor">
    <cofactor evidence="1">
        <name>Zn(2+)</name>
        <dbReference type="ChEBI" id="CHEBI:29105"/>
    </cofactor>
</comment>
<comment type="caution">
    <text evidence="8">The sequence shown here is derived from an EMBL/GenBank/DDBJ whole genome shotgun (WGS) entry which is preliminary data.</text>
</comment>
<organism evidence="8 9">
    <name type="scientific">Parathalassolituus penaei</name>
    <dbReference type="NCBI Taxonomy" id="2997323"/>
    <lineage>
        <taxon>Bacteria</taxon>
        <taxon>Pseudomonadati</taxon>
        <taxon>Pseudomonadota</taxon>
        <taxon>Gammaproteobacteria</taxon>
        <taxon>Oceanospirillales</taxon>
        <taxon>Oceanospirillaceae</taxon>
        <taxon>Parathalassolituus</taxon>
    </lineage>
</organism>
<dbReference type="GO" id="GO:0005615">
    <property type="term" value="C:extracellular space"/>
    <property type="evidence" value="ECO:0007669"/>
    <property type="project" value="TreeGrafter"/>
</dbReference>
<reference evidence="8" key="1">
    <citation type="submission" date="2022-11" db="EMBL/GenBank/DDBJ databases">
        <title>Parathalassolutuus dongxingensis gen. nov., sp. nov., a novel member of family Oceanospirillaceae isolated from a coastal shrimp pond in Guangxi, China.</title>
        <authorList>
            <person name="Chen H."/>
        </authorList>
    </citation>
    <scope>NUCLEOTIDE SEQUENCE</scope>
    <source>
        <strain evidence="8">G-43</strain>
    </source>
</reference>
<protein>
    <submittedName>
        <fullName evidence="8">DUF2817 domain-containing protein</fullName>
    </submittedName>
</protein>
<keyword evidence="3" id="KW-0645">Protease</keyword>
<keyword evidence="6" id="KW-0482">Metalloprotease</keyword>
<evidence type="ECO:0000256" key="5">
    <source>
        <dbReference type="ARBA" id="ARBA00022833"/>
    </source>
</evidence>